<evidence type="ECO:0000313" key="1">
    <source>
        <dbReference type="Proteomes" id="UP000504606"/>
    </source>
</evidence>
<dbReference type="KEGG" id="foc:127750447"/>
<sequence length="287" mass="32484">MSGADPNRRSRVTEWRYKDQAKEDVTSMQRSELHMILALMRMVPASVQECTMSMRCNHARIICCKSIETILLGDPTFKKQFRMDRSTFELLIVAVGNHLLAAGRWYRIATPDSLRTVSSRFGVSISTVHDHYKCIIKALREMVANYIRWSTAYEQEIIAENFENLYGYPGVCGCIDGSHINIAKPLQPGSVGDKRTFRRSRLGQRILRYPAGAMETQSLLGDGGYTLIEKVIIPYKDNGALTPQFVVDHITSCAVLHNFIILEGDALEPDMEPKPDLDDDDVNLRQL</sequence>
<reference evidence="2" key="1">
    <citation type="submission" date="2025-08" db="UniProtKB">
        <authorList>
            <consortium name="RefSeq"/>
        </authorList>
    </citation>
    <scope>IDENTIFICATION</scope>
    <source>
        <tissue evidence="2">Whole organism</tissue>
    </source>
</reference>
<gene>
    <name evidence="2" type="primary">LOC127750447</name>
</gene>
<dbReference type="OrthoDB" id="6734249at2759"/>
<organism evidence="1 2">
    <name type="scientific">Frankliniella occidentalis</name>
    <name type="common">Western flower thrips</name>
    <name type="synonym">Euthrips occidentalis</name>
    <dbReference type="NCBI Taxonomy" id="133901"/>
    <lineage>
        <taxon>Eukaryota</taxon>
        <taxon>Metazoa</taxon>
        <taxon>Ecdysozoa</taxon>
        <taxon>Arthropoda</taxon>
        <taxon>Hexapoda</taxon>
        <taxon>Insecta</taxon>
        <taxon>Pterygota</taxon>
        <taxon>Neoptera</taxon>
        <taxon>Paraneoptera</taxon>
        <taxon>Thysanoptera</taxon>
        <taxon>Terebrantia</taxon>
        <taxon>Thripoidea</taxon>
        <taxon>Thripidae</taxon>
        <taxon>Frankliniella</taxon>
    </lineage>
</organism>
<accession>A0A9C6X2U0</accession>
<dbReference type="RefSeq" id="XP_052128109.1">
    <property type="nucleotide sequence ID" value="XM_052272149.1"/>
</dbReference>
<dbReference type="Proteomes" id="UP000504606">
    <property type="component" value="Unplaced"/>
</dbReference>
<dbReference type="GeneID" id="127750447"/>
<dbReference type="AlphaFoldDB" id="A0A9C6X2U0"/>
<evidence type="ECO:0000313" key="2">
    <source>
        <dbReference type="RefSeq" id="XP_052128109.1"/>
    </source>
</evidence>
<keyword evidence="1" id="KW-1185">Reference proteome</keyword>
<protein>
    <submittedName>
        <fullName evidence="2">Uncharacterized protein LOC127750447</fullName>
    </submittedName>
</protein>
<name>A0A9C6X2U0_FRAOC</name>
<proteinExistence type="predicted"/>